<dbReference type="PANTHER" id="PTHR12341:SF7">
    <property type="entry name" value="5'-3' EXORIBONUCLEASE 1"/>
    <property type="match status" value="1"/>
</dbReference>
<evidence type="ECO:0000259" key="10">
    <source>
        <dbReference type="Pfam" id="PF18332"/>
    </source>
</evidence>
<dbReference type="EnsemblMetazoa" id="AALFPA23_014897.R21598">
    <property type="protein sequence ID" value="AALFPA23_014897.P21598"/>
    <property type="gene ID" value="AALFPA23_014897"/>
</dbReference>
<sequence>MGVPKFFRYISERYPCLSELIRENQVPEFDNLYLDMNGIIHNCSHPNDSDVFFRITEEKIFSDIFHYLEFLFRMIRPQKLFFIAVDGVAPRAKMNQQRGRRFRSAREAQEQMEEAQKKGEVLPTEARFDSNCITPGTSFMVRLQRALEHFIKVKVSTNPLWKHCKVILSGHETPGEGEHKIMEYIRYAKASPDFDSNTRHCLYGLDADLIMLGLCTHEKHFSLLREEVKFGKNDKKSSIVEETRFYLLHLTLMREYLELEFAPVRDKLKFEFNIYKLIDDWVLMGYMVGNDFIPHLPHLHINENALPTLFQAYMDILPSLDGYINEGGILNMPRLEVLMNRLARFDRDIFLENYTDLKYFKSKRSHDDTEAFDVIVDDIKDDMDSDLSAFIKASSDMFSDEEDDLEPPGDIENDPEFFEKEFNAYKRNYYITKLGYQDYNEATRAEQTECYIRALQWTLLYYYRGVPSWAWYYPHHYAPFISDLQNISSLKLDFEQGKPFLPFQQLLSVLPSASKDHLPSAYHTLMTDPNSPVVDYYPENFETDLNGKQQAWEAVVLIPFIDEKRLLKAMEPCDAFLTDEEKQRNVHGPMLVFQYDSKGTELLPACYGLEEIEQLKVKESAIYRDQLHVVSNKLVLGPSKGAILDGYIKGFPTMKHLQYHGIIKEARVKVFNFPSRNPSMVVVIDRPLKDSAKTTETLARELLGRIVFVSWPHLSEAKVVKVADAKQIFEKDREPRENNEKFFDSCCRAIVEHHNNRLAIDLGKISQLVHVKTCVGTEYVLKDNRYVLNKLWNIGETMYPVQAVVTDLKEALKTLKPYQEIREMFPENCLVFLRATQWYGSLGHVLDVTAGHKRIKTRFEIHEEPNLDRVVDINEEAKSHYLTMQDAASMIGISANLLSRLSSTIYMMPGARRSINVDEKGKMNIGLQLRMVTQDIETVGYTRKVHKSWMFSEKAIELIKSYHEKVPNLFERLEHFGKGDILFEDEVFGEHKEEVGLKQLVAWIKSQDHAKAEKRTCGTKTLEPNAVEELVKLVNEQTTKLPTMQTMFVHPKDLYKPGMKQARSIDHQANYELLDRVIIARDSEVVPLGYRGTIIGIHMAKDPNPVRQESVVAKSDKYFDVLFDKEFPNGVQVFGIPATKNRVVRVAEGAVLNISFGTADLEYKQVDPSQPIILPAEEFINRNNQHTQHQRKHELVRIHPQKPTPTAESIKKRLNERIEKKNPNKAFILANRKPLEETVASDSNSQTACDFERLWHKLRESSQVPSTFDDRDIKSFISPKNTAPHPPPPFKTVTDAVPEQKSAETKTGEMAVPDPSDMLRKMLRINSQEEKMISSSNVPNGGVPVNRDSGTSDKPLPDIPAVPPVVNIPMPKNLPKPPSSWRSPKKSSNADDQLIKTKQQTSSTSTTAPSSKTQHRNPIPNHHYPHVPPSNLHHNHQPLYIPFAPFNIPYNNVYPTGPPVPTHPNQFHPMPRYQQAPPQAHIHQQQQLYNAQYSNHVAHNPTNLRQRGPKGPQNLSFNRNTPAGTGAFVPLQAMIKSKNRNNNTTATVPPLLSKQPNHPSATAFAQKNAEQRQMVEQKQEEIKQSFASFLADNSSKGKVDESVINPDKQPLVPSGTTSTSDKLDSNMCESDSKLNEATSPIVVAPPKQRQMRIAANFSQAE</sequence>
<dbReference type="InterPro" id="IPR041412">
    <property type="entry name" value="Xrn1_helical"/>
</dbReference>
<dbReference type="PIRSF" id="PIRSF006743">
    <property type="entry name" value="Exonuclease_Xnr1"/>
    <property type="match status" value="1"/>
</dbReference>
<dbReference type="Pfam" id="PF17846">
    <property type="entry name" value="XRN_M"/>
    <property type="match status" value="1"/>
</dbReference>
<comment type="subcellular location">
    <subcellularLocation>
        <location evidence="5">Cytoplasm</location>
    </subcellularLocation>
</comment>
<keyword evidence="2 5" id="KW-0378">Hydrolase</keyword>
<evidence type="ECO:0000256" key="1">
    <source>
        <dbReference type="ARBA" id="ARBA00022722"/>
    </source>
</evidence>
<dbReference type="RefSeq" id="XP_029735397.1">
    <property type="nucleotide sequence ID" value="XM_029879537.1"/>
</dbReference>
<dbReference type="Proteomes" id="UP000069940">
    <property type="component" value="Unassembled WGS sequence"/>
</dbReference>
<dbReference type="Gene3D" id="3.40.50.12390">
    <property type="match status" value="1"/>
</dbReference>
<accession>A0ABM1Z430</accession>
<protein>
    <recommendedName>
        <fullName evidence="5">5'-3' exoribonuclease 1</fullName>
        <ecNumber evidence="5">3.1.13.-</ecNumber>
    </recommendedName>
</protein>
<proteinExistence type="inferred from homology"/>
<keyword evidence="5" id="KW-0963">Cytoplasm</keyword>
<dbReference type="InterPro" id="IPR047008">
    <property type="entry name" value="XRN1_SH3_sf"/>
</dbReference>
<dbReference type="InterPro" id="IPR047007">
    <property type="entry name" value="XRN1_D1_sf"/>
</dbReference>
<evidence type="ECO:0000259" key="9">
    <source>
        <dbReference type="Pfam" id="PF18129"/>
    </source>
</evidence>
<evidence type="ECO:0000256" key="5">
    <source>
        <dbReference type="PIRNR" id="PIRNR006743"/>
    </source>
</evidence>
<dbReference type="GeneID" id="109401047"/>
<feature type="region of interest" description="Disordered" evidence="6">
    <location>
        <begin position="1262"/>
        <end position="1314"/>
    </location>
</feature>
<dbReference type="Pfam" id="PF03159">
    <property type="entry name" value="XRN_N"/>
    <property type="match status" value="1"/>
</dbReference>
<evidence type="ECO:0000256" key="6">
    <source>
        <dbReference type="SAM" id="MobiDB-lite"/>
    </source>
</evidence>
<keyword evidence="3 5" id="KW-0269">Exonuclease</keyword>
<dbReference type="PANTHER" id="PTHR12341">
    <property type="entry name" value="5'-&gt;3' EXORIBONUCLEASE"/>
    <property type="match status" value="1"/>
</dbReference>
<comment type="similarity">
    <text evidence="4 5">Belongs to the 5'-3' exonuclease family.</text>
</comment>
<dbReference type="InterPro" id="IPR004859">
    <property type="entry name" value="Xrn1_N"/>
</dbReference>
<evidence type="ECO:0000313" key="13">
    <source>
        <dbReference type="Proteomes" id="UP000069940"/>
    </source>
</evidence>
<dbReference type="Pfam" id="PF18332">
    <property type="entry name" value="XRN1_D1"/>
    <property type="match status" value="1"/>
</dbReference>
<feature type="region of interest" description="Disordered" evidence="6">
    <location>
        <begin position="1593"/>
        <end position="1661"/>
    </location>
</feature>
<keyword evidence="5" id="KW-0694">RNA-binding</keyword>
<evidence type="ECO:0000259" key="11">
    <source>
        <dbReference type="Pfam" id="PF18334"/>
    </source>
</evidence>
<evidence type="ECO:0000259" key="8">
    <source>
        <dbReference type="Pfam" id="PF17846"/>
    </source>
</evidence>
<feature type="domain" description="5'-3' exoribonuclease 1 D1" evidence="10">
    <location>
        <begin position="648"/>
        <end position="808"/>
    </location>
</feature>
<feature type="domain" description="Xrn1 N-terminal" evidence="7">
    <location>
        <begin position="1"/>
        <end position="227"/>
    </location>
</feature>
<evidence type="ECO:0000256" key="4">
    <source>
        <dbReference type="ARBA" id="ARBA00038299"/>
    </source>
</evidence>
<dbReference type="Pfam" id="PF18334">
    <property type="entry name" value="XRN1_D2_D3"/>
    <property type="match status" value="1"/>
</dbReference>
<keyword evidence="13" id="KW-1185">Reference proteome</keyword>
<feature type="domain" description="5'-3' exoribonuclease 1 SH3-like" evidence="9">
    <location>
        <begin position="1070"/>
        <end position="1153"/>
    </location>
</feature>
<dbReference type="InterPro" id="IPR027073">
    <property type="entry name" value="5_3_exoribonuclease"/>
</dbReference>
<name>A0ABM1Z430_AEDAL</name>
<feature type="domain" description="Exoribonuclease Xrn1 D2/D3" evidence="11">
    <location>
        <begin position="821"/>
        <end position="1040"/>
    </location>
</feature>
<keyword evidence="1 5" id="KW-0540">Nuclease</keyword>
<dbReference type="EC" id="3.1.13.-" evidence="5"/>
<dbReference type="Gene3D" id="2.30.30.750">
    <property type="match status" value="1"/>
</dbReference>
<feature type="region of interest" description="Disordered" evidence="6">
    <location>
        <begin position="1541"/>
        <end position="1568"/>
    </location>
</feature>
<dbReference type="Gene3D" id="1.25.40.1050">
    <property type="match status" value="1"/>
</dbReference>
<dbReference type="InterPro" id="IPR016494">
    <property type="entry name" value="5_3_exoribonuclease_1"/>
</dbReference>
<feature type="compositionally biased region" description="Low complexity" evidence="6">
    <location>
        <begin position="1396"/>
        <end position="1412"/>
    </location>
</feature>
<dbReference type="CDD" id="cd18673">
    <property type="entry name" value="PIN_XRN1-2-like"/>
    <property type="match status" value="1"/>
</dbReference>
<dbReference type="Pfam" id="PF18129">
    <property type="entry name" value="SH3_12"/>
    <property type="match status" value="1"/>
</dbReference>
<reference evidence="12" key="2">
    <citation type="submission" date="2025-05" db="UniProtKB">
        <authorList>
            <consortium name="EnsemblMetazoa"/>
        </authorList>
    </citation>
    <scope>IDENTIFICATION</scope>
    <source>
        <strain evidence="12">Foshan</strain>
    </source>
</reference>
<dbReference type="InterPro" id="IPR041385">
    <property type="entry name" value="SH3_12"/>
</dbReference>
<dbReference type="InterPro" id="IPR041106">
    <property type="entry name" value="XRN1_D2_D3"/>
</dbReference>
<evidence type="ECO:0000313" key="12">
    <source>
        <dbReference type="EnsemblMetazoa" id="AALFPA23_014897.P21598"/>
    </source>
</evidence>
<feature type="compositionally biased region" description="Polar residues" evidence="6">
    <location>
        <begin position="1554"/>
        <end position="1565"/>
    </location>
</feature>
<reference evidence="13" key="1">
    <citation type="journal article" date="2015" name="Proc. Natl. Acad. Sci. U.S.A.">
        <title>Genome sequence of the Asian Tiger mosquito, Aedes albopictus, reveals insights into its biology, genetics, and evolution.</title>
        <authorList>
            <person name="Chen X.G."/>
            <person name="Jiang X."/>
            <person name="Gu J."/>
            <person name="Xu M."/>
            <person name="Wu Y."/>
            <person name="Deng Y."/>
            <person name="Zhang C."/>
            <person name="Bonizzoni M."/>
            <person name="Dermauw W."/>
            <person name="Vontas J."/>
            <person name="Armbruster P."/>
            <person name="Huang X."/>
            <person name="Yang Y."/>
            <person name="Zhang H."/>
            <person name="He W."/>
            <person name="Peng H."/>
            <person name="Liu Y."/>
            <person name="Wu K."/>
            <person name="Chen J."/>
            <person name="Lirakis M."/>
            <person name="Topalis P."/>
            <person name="Van Leeuwen T."/>
            <person name="Hall A.B."/>
            <person name="Jiang X."/>
            <person name="Thorpe C."/>
            <person name="Mueller R.L."/>
            <person name="Sun C."/>
            <person name="Waterhouse R.M."/>
            <person name="Yan G."/>
            <person name="Tu Z.J."/>
            <person name="Fang X."/>
            <person name="James A.A."/>
        </authorList>
    </citation>
    <scope>NUCLEOTIDE SEQUENCE [LARGE SCALE GENOMIC DNA]</scope>
    <source>
        <strain evidence="13">Foshan</strain>
    </source>
</reference>
<feature type="domain" description="Xrn1 helical" evidence="8">
    <location>
        <begin position="272"/>
        <end position="601"/>
    </location>
</feature>
<dbReference type="InterPro" id="IPR040992">
    <property type="entry name" value="XRN1_D1"/>
</dbReference>
<dbReference type="Gene3D" id="2.170.260.40">
    <property type="match status" value="1"/>
</dbReference>
<feature type="region of interest" description="Disordered" evidence="6">
    <location>
        <begin position="1330"/>
        <end position="1433"/>
    </location>
</feature>
<evidence type="ECO:0000256" key="3">
    <source>
        <dbReference type="ARBA" id="ARBA00022839"/>
    </source>
</evidence>
<evidence type="ECO:0000259" key="7">
    <source>
        <dbReference type="Pfam" id="PF03159"/>
    </source>
</evidence>
<evidence type="ECO:0000256" key="2">
    <source>
        <dbReference type="ARBA" id="ARBA00022801"/>
    </source>
</evidence>
<organism evidence="12 13">
    <name type="scientific">Aedes albopictus</name>
    <name type="common">Asian tiger mosquito</name>
    <name type="synonym">Stegomyia albopicta</name>
    <dbReference type="NCBI Taxonomy" id="7160"/>
    <lineage>
        <taxon>Eukaryota</taxon>
        <taxon>Metazoa</taxon>
        <taxon>Ecdysozoa</taxon>
        <taxon>Arthropoda</taxon>
        <taxon>Hexapoda</taxon>
        <taxon>Insecta</taxon>
        <taxon>Pterygota</taxon>
        <taxon>Neoptera</taxon>
        <taxon>Endopterygota</taxon>
        <taxon>Diptera</taxon>
        <taxon>Nematocera</taxon>
        <taxon>Culicoidea</taxon>
        <taxon>Culicidae</taxon>
        <taxon>Culicinae</taxon>
        <taxon>Aedini</taxon>
        <taxon>Aedes</taxon>
        <taxon>Stegomyia</taxon>
    </lineage>
</organism>